<organism evidence="3 4">
    <name type="scientific">Mya arenaria</name>
    <name type="common">Soft-shell clam</name>
    <dbReference type="NCBI Taxonomy" id="6604"/>
    <lineage>
        <taxon>Eukaryota</taxon>
        <taxon>Metazoa</taxon>
        <taxon>Spiralia</taxon>
        <taxon>Lophotrochozoa</taxon>
        <taxon>Mollusca</taxon>
        <taxon>Bivalvia</taxon>
        <taxon>Autobranchia</taxon>
        <taxon>Heteroconchia</taxon>
        <taxon>Euheterodonta</taxon>
        <taxon>Imparidentia</taxon>
        <taxon>Neoheterodontei</taxon>
        <taxon>Myida</taxon>
        <taxon>Myoidea</taxon>
        <taxon>Myidae</taxon>
        <taxon>Mya</taxon>
    </lineage>
</organism>
<dbReference type="Gene3D" id="1.20.5.5200">
    <property type="match status" value="1"/>
</dbReference>
<keyword evidence="4" id="KW-1185">Reference proteome</keyword>
<dbReference type="InterPro" id="IPR029158">
    <property type="entry name" value="STING"/>
</dbReference>
<dbReference type="InterPro" id="IPR055432">
    <property type="entry name" value="STING_LBD"/>
</dbReference>
<gene>
    <name evidence="3" type="ORF">MAR_013296</name>
</gene>
<proteinExistence type="predicted"/>
<feature type="domain" description="TIR" evidence="1">
    <location>
        <begin position="384"/>
        <end position="496"/>
    </location>
</feature>
<dbReference type="InterPro" id="IPR038623">
    <property type="entry name" value="STING_C_sf"/>
</dbReference>
<feature type="domain" description="STING ligand-binding" evidence="2">
    <location>
        <begin position="173"/>
        <end position="340"/>
    </location>
</feature>
<accession>A0ABY7FZI0</accession>
<dbReference type="InterPro" id="IPR000157">
    <property type="entry name" value="TIR_dom"/>
</dbReference>
<dbReference type="EMBL" id="CP111026">
    <property type="protein sequence ID" value="WAR27592.1"/>
    <property type="molecule type" value="Genomic_DNA"/>
</dbReference>
<evidence type="ECO:0000313" key="3">
    <source>
        <dbReference type="EMBL" id="WAR27592.1"/>
    </source>
</evidence>
<dbReference type="Proteomes" id="UP001164746">
    <property type="component" value="Chromosome 15"/>
</dbReference>
<dbReference type="Gene3D" id="3.40.50.10140">
    <property type="entry name" value="Toll/interleukin-1 receptor homology (TIR) domain"/>
    <property type="match status" value="2"/>
</dbReference>
<sequence length="633" mass="73917">MCFAFQMEFLRKKKIFIAHNNGDSGLVERYVIAPLKNVDPRDVGFTIECVYDKTHFWPGKTTIDNILDAVQQCVHTFVVITPTSINRQWVRYETQLALERSQSSGRLCVTLILLGIDPREVQDVHGFRFLTRAVLMHADMRRDGWDKLLLRKMLDRIKGDGRAWLGELMVTSNLTNGQVWSHFTGYSRIVLSVLKDRIRSSVWYKENPDRFPLVEFNIIPMSASRVGNLSVWDENIKYVGDLPPVYAERGSFRERPYFVSVYMIEDEGKVFYIAAVVPNTITILNKLEHPEEPLYKGQKEAQPPKMSAGERKLQVAQFHIGLNQLVNHKEERIALSRLILDAIYKGCPEENFEGSKQQHTVIVSRLDDVKYREFYERPIWERSVLISFCESVQSDNDTAEELKEFLKKNKFFVHQSSVGKTEFGDLQDAVMKCKWFVVILSDDAIHDKNYKVLQQKWQIVLHESVLTNEVRVIPILDGINEDYISDDLRALTYISKQEAGYMKRLLQVIKHLHRLEEIQRDHPHSVVMKKLYIVVPSSCSQRALKSLDKDENGRVIDSRFRQMQEMYMHKTSVGGQINRPYQLITYRLQADLKTSVLLLLRLCCQFWRQTYDIKQISIIKTFYKKYNIIDMVN</sequence>
<dbReference type="Pfam" id="PF15009">
    <property type="entry name" value="STING_LBD"/>
    <property type="match status" value="1"/>
</dbReference>
<dbReference type="PANTHER" id="PTHR34339:SF1">
    <property type="entry name" value="STIMULATOR OF INTERFERON GENES PROTEIN"/>
    <property type="match status" value="1"/>
</dbReference>
<evidence type="ECO:0000313" key="4">
    <source>
        <dbReference type="Proteomes" id="UP001164746"/>
    </source>
</evidence>
<dbReference type="PANTHER" id="PTHR34339">
    <property type="entry name" value="STIMULATOR OF INTERFERON GENES PROTEIN"/>
    <property type="match status" value="1"/>
</dbReference>
<dbReference type="InterPro" id="IPR035897">
    <property type="entry name" value="Toll_tir_struct_dom_sf"/>
</dbReference>
<evidence type="ECO:0000259" key="1">
    <source>
        <dbReference type="Pfam" id="PF13676"/>
    </source>
</evidence>
<dbReference type="SUPFAM" id="SSF52200">
    <property type="entry name" value="Toll/Interleukin receptor TIR domain"/>
    <property type="match status" value="2"/>
</dbReference>
<dbReference type="Gene3D" id="3.40.50.12100">
    <property type="entry name" value="Stimulator of interferon genes protein"/>
    <property type="match status" value="1"/>
</dbReference>
<dbReference type="Pfam" id="PF13676">
    <property type="entry name" value="TIR_2"/>
    <property type="match status" value="2"/>
</dbReference>
<protein>
    <submittedName>
        <fullName evidence="3">STING-like protein</fullName>
    </submittedName>
</protein>
<name>A0ABY7FZI0_MYAAR</name>
<feature type="domain" description="TIR" evidence="1">
    <location>
        <begin position="15"/>
        <end position="146"/>
    </location>
</feature>
<reference evidence="3" key="1">
    <citation type="submission" date="2022-11" db="EMBL/GenBank/DDBJ databases">
        <title>Centuries of genome instability and evolution in soft-shell clam transmissible cancer (bioRxiv).</title>
        <authorList>
            <person name="Hart S.F.M."/>
            <person name="Yonemitsu M.A."/>
            <person name="Giersch R.M."/>
            <person name="Beal B.F."/>
            <person name="Arriagada G."/>
            <person name="Davis B.W."/>
            <person name="Ostrander E.A."/>
            <person name="Goff S.P."/>
            <person name="Metzger M.J."/>
        </authorList>
    </citation>
    <scope>NUCLEOTIDE SEQUENCE</scope>
    <source>
        <strain evidence="3">MELC-2E11</strain>
        <tissue evidence="3">Siphon/mantle</tissue>
    </source>
</reference>
<evidence type="ECO:0000259" key="2">
    <source>
        <dbReference type="Pfam" id="PF15009"/>
    </source>
</evidence>